<dbReference type="Gene3D" id="1.10.1450.10">
    <property type="entry name" value="Tetraspanin"/>
    <property type="match status" value="1"/>
</dbReference>
<evidence type="ECO:0000256" key="3">
    <source>
        <dbReference type="ARBA" id="ARBA00022989"/>
    </source>
</evidence>
<dbReference type="GO" id="GO:0005886">
    <property type="term" value="C:plasma membrane"/>
    <property type="evidence" value="ECO:0007669"/>
    <property type="project" value="TreeGrafter"/>
</dbReference>
<evidence type="ECO:0000256" key="6">
    <source>
        <dbReference type="SAM" id="Phobius"/>
    </source>
</evidence>
<evidence type="ECO:0000256" key="2">
    <source>
        <dbReference type="ARBA" id="ARBA00022692"/>
    </source>
</evidence>
<gene>
    <name evidence="7" type="primary">CD82</name>
</gene>
<dbReference type="EMBL" id="BT083178">
    <property type="protein sequence ID" value="ACQ58885.1"/>
    <property type="molecule type" value="mRNA"/>
</dbReference>
<dbReference type="PANTHER" id="PTHR19282">
    <property type="entry name" value="TETRASPANIN"/>
    <property type="match status" value="1"/>
</dbReference>
<keyword evidence="3 6" id="KW-1133">Transmembrane helix</keyword>
<name>C3KJR3_ANOFI</name>
<protein>
    <submittedName>
        <fullName evidence="7">CD82 antigen</fullName>
    </submittedName>
</protein>
<sequence length="318" mass="35586">MKLDVKIQLLNFCFEVFNFIFLALGLSVLGCGLWILFDGGSLLTVNPSDELRVVGAGLMLIGLVVLVVCVVGIIGAVRELRLLLLVYMGLLVVLVLGQLFVTLLLLMNREKIERGLDETVDRIISGYGAGNRSDPLMDKIQNYEGCCGRTGPSDWLKNSFIQSLNLTAKLLPCSCFRSSRPTADSPWCSNLNVSTPQYGTGNGSYQEGCRQKLSDWLQENILTAVGMDVALMLIQVLQFVFSVYLYRTLGRRAEWEKSDRLADPKGDVDYREQNYAYMDPVDGYIDSAHPGHHHDYPEPSDAAHLDYDHGYHDDRDYD</sequence>
<dbReference type="Pfam" id="PF00335">
    <property type="entry name" value="Tetraspanin"/>
    <property type="match status" value="1"/>
</dbReference>
<comment type="subcellular location">
    <subcellularLocation>
        <location evidence="1">Membrane</location>
        <topology evidence="1">Multi-pass membrane protein</topology>
    </subcellularLocation>
</comment>
<reference evidence="7" key="1">
    <citation type="submission" date="2009-05" db="EMBL/GenBank/DDBJ databases">
        <title>Anoplopoma fimbria ESTs and full-length cDNAs.</title>
        <authorList>
            <person name="Messmer A."/>
            <person name="Rondeau E."/>
            <person name="Sanderson D."/>
            <person name="Cooper G."/>
            <person name="Leong J."/>
            <person name="Koop B.F."/>
        </authorList>
    </citation>
    <scope>NUCLEOTIDE SEQUENCE</scope>
    <source>
        <tissue evidence="7">Brain</tissue>
    </source>
</reference>
<evidence type="ECO:0000256" key="1">
    <source>
        <dbReference type="ARBA" id="ARBA00004141"/>
    </source>
</evidence>
<dbReference type="SUPFAM" id="SSF48652">
    <property type="entry name" value="Tetraspanin"/>
    <property type="match status" value="1"/>
</dbReference>
<dbReference type="PANTHER" id="PTHR19282:SF159">
    <property type="entry name" value="TETRASPANIN-15"/>
    <property type="match status" value="1"/>
</dbReference>
<accession>C3KJR3</accession>
<evidence type="ECO:0000256" key="4">
    <source>
        <dbReference type="ARBA" id="ARBA00023136"/>
    </source>
</evidence>
<feature type="transmembrane region" description="Helical" evidence="6">
    <location>
        <begin position="12"/>
        <end position="37"/>
    </location>
</feature>
<dbReference type="PRINTS" id="PR00259">
    <property type="entry name" value="TMFOUR"/>
</dbReference>
<dbReference type="InterPro" id="IPR018499">
    <property type="entry name" value="Tetraspanin/Peripherin"/>
</dbReference>
<feature type="region of interest" description="Disordered" evidence="5">
    <location>
        <begin position="288"/>
        <end position="308"/>
    </location>
</feature>
<evidence type="ECO:0000256" key="5">
    <source>
        <dbReference type="SAM" id="MobiDB-lite"/>
    </source>
</evidence>
<dbReference type="AlphaFoldDB" id="C3KJR3"/>
<keyword evidence="2 6" id="KW-0812">Transmembrane</keyword>
<proteinExistence type="evidence at transcript level"/>
<feature type="compositionally biased region" description="Basic and acidic residues" evidence="5">
    <location>
        <begin position="293"/>
        <end position="308"/>
    </location>
</feature>
<feature type="transmembrane region" description="Helical" evidence="6">
    <location>
        <begin position="57"/>
        <end position="77"/>
    </location>
</feature>
<dbReference type="PROSITE" id="PS51257">
    <property type="entry name" value="PROKAR_LIPOPROTEIN"/>
    <property type="match status" value="1"/>
</dbReference>
<dbReference type="InterPro" id="IPR008952">
    <property type="entry name" value="Tetraspanin_EC2_sf"/>
</dbReference>
<evidence type="ECO:0000313" key="7">
    <source>
        <dbReference type="EMBL" id="ACQ58885.1"/>
    </source>
</evidence>
<keyword evidence="4 6" id="KW-0472">Membrane</keyword>
<feature type="transmembrane region" description="Helical" evidence="6">
    <location>
        <begin position="84"/>
        <end position="107"/>
    </location>
</feature>
<organism evidence="7">
    <name type="scientific">Anoplopoma fimbria</name>
    <name type="common">Sablefish</name>
    <dbReference type="NCBI Taxonomy" id="229290"/>
    <lineage>
        <taxon>Eukaryota</taxon>
        <taxon>Metazoa</taxon>
        <taxon>Chordata</taxon>
        <taxon>Craniata</taxon>
        <taxon>Vertebrata</taxon>
        <taxon>Euteleostomi</taxon>
        <taxon>Actinopterygii</taxon>
        <taxon>Neopterygii</taxon>
        <taxon>Teleostei</taxon>
        <taxon>Neoteleostei</taxon>
        <taxon>Acanthomorphata</taxon>
        <taxon>Eupercaria</taxon>
        <taxon>Perciformes</taxon>
        <taxon>Cottioidei</taxon>
        <taxon>Anoplopomatales</taxon>
        <taxon>Anoplopomatidae</taxon>
        <taxon>Anoplopoma</taxon>
    </lineage>
</organism>